<dbReference type="EMBL" id="QJKJ01013391">
    <property type="protein sequence ID" value="RDX66546.1"/>
    <property type="molecule type" value="Genomic_DNA"/>
</dbReference>
<name>A0A371EKM7_MUCPR</name>
<reference evidence="1" key="1">
    <citation type="submission" date="2018-05" db="EMBL/GenBank/DDBJ databases">
        <title>Draft genome of Mucuna pruriens seed.</title>
        <authorList>
            <person name="Nnadi N.E."/>
            <person name="Vos R."/>
            <person name="Hasami M.H."/>
            <person name="Devisetty U.K."/>
            <person name="Aguiy J.C."/>
        </authorList>
    </citation>
    <scope>NUCLEOTIDE SEQUENCE [LARGE SCALE GENOMIC DNA]</scope>
    <source>
        <strain evidence="1">JCA_2017</strain>
    </source>
</reference>
<evidence type="ECO:0000313" key="1">
    <source>
        <dbReference type="EMBL" id="RDX66546.1"/>
    </source>
</evidence>
<evidence type="ECO:0000313" key="2">
    <source>
        <dbReference type="Proteomes" id="UP000257109"/>
    </source>
</evidence>
<sequence>MEDKYFILLHLDLPLISLFCKVFLAQKDALSHDFGFWSKCANIVKLSEPFVHVLCIVDSENNLQWIFLTKPYIKLERKWRGVCHFNDDEFERHIVDFMAHNWDFQSHIGNN</sequence>
<keyword evidence="2" id="KW-1185">Reference proteome</keyword>
<organism evidence="1 2">
    <name type="scientific">Mucuna pruriens</name>
    <name type="common">Velvet bean</name>
    <name type="synonym">Dolichos pruriens</name>
    <dbReference type="NCBI Taxonomy" id="157652"/>
    <lineage>
        <taxon>Eukaryota</taxon>
        <taxon>Viridiplantae</taxon>
        <taxon>Streptophyta</taxon>
        <taxon>Embryophyta</taxon>
        <taxon>Tracheophyta</taxon>
        <taxon>Spermatophyta</taxon>
        <taxon>Magnoliopsida</taxon>
        <taxon>eudicotyledons</taxon>
        <taxon>Gunneridae</taxon>
        <taxon>Pentapetalae</taxon>
        <taxon>rosids</taxon>
        <taxon>fabids</taxon>
        <taxon>Fabales</taxon>
        <taxon>Fabaceae</taxon>
        <taxon>Papilionoideae</taxon>
        <taxon>50 kb inversion clade</taxon>
        <taxon>NPAAA clade</taxon>
        <taxon>indigoferoid/millettioid clade</taxon>
        <taxon>Phaseoleae</taxon>
        <taxon>Mucuna</taxon>
    </lineage>
</organism>
<feature type="non-terminal residue" evidence="1">
    <location>
        <position position="1"/>
    </location>
</feature>
<dbReference type="AlphaFoldDB" id="A0A371EKM7"/>
<accession>A0A371EKM7</accession>
<comment type="caution">
    <text evidence="1">The sequence shown here is derived from an EMBL/GenBank/DDBJ whole genome shotgun (WGS) entry which is preliminary data.</text>
</comment>
<protein>
    <submittedName>
        <fullName evidence="1">Uncharacterized protein</fullName>
    </submittedName>
</protein>
<proteinExistence type="predicted"/>
<gene>
    <name evidence="1" type="ORF">CR513_54673</name>
</gene>
<dbReference type="Proteomes" id="UP000257109">
    <property type="component" value="Unassembled WGS sequence"/>
</dbReference>